<keyword evidence="1 3" id="KW-0732">Signal</keyword>
<keyword evidence="2" id="KW-0325">Glycoprotein</keyword>
<protein>
    <submittedName>
        <fullName evidence="4">Uncharacterized protein</fullName>
    </submittedName>
</protein>
<evidence type="ECO:0000313" key="4">
    <source>
        <dbReference type="EMBL" id="CAE2213401.1"/>
    </source>
</evidence>
<accession>A0A6V4RSR4</accession>
<dbReference type="Gene3D" id="2.120.10.30">
    <property type="entry name" value="TolB, C-terminal domain"/>
    <property type="match status" value="1"/>
</dbReference>
<sequence>MLLAAHLSSLSFATPAAAPIIGGSGAFRYQYMPDLLKPPAGASLVNCHGLVQDAENNIYLTYENDGKDQNCLIKWKPDGTGGEFVAFGNVSKLCSGTPHGLKIATEQGKQYLYHANNNQKLTKTTLEGEIVWQRTGNFGQDPTLPYRPTWFAVPPATKTEYIYLCDGYGSNNVYVFDRSNGEFMNKTYGGKGGRDQHGKFSTNHGCTWDPRNDQIAVSDRANSRFEYFDYDSTGGWTYSYTVDMQPPMGAGTLPCNLRMYPEQAGRAISPDLAGPVAVLDDSNKVVSVVNVSVLLAAEEHKHPHDAVFLPNGDMVVATWAPGRVSYWKKL</sequence>
<organism evidence="4">
    <name type="scientific">Prymnesium polylepis</name>
    <dbReference type="NCBI Taxonomy" id="72548"/>
    <lineage>
        <taxon>Eukaryota</taxon>
        <taxon>Haptista</taxon>
        <taxon>Haptophyta</taxon>
        <taxon>Prymnesiophyceae</taxon>
        <taxon>Prymnesiales</taxon>
        <taxon>Prymnesiaceae</taxon>
        <taxon>Prymnesium</taxon>
    </lineage>
</organism>
<dbReference type="InterPro" id="IPR011042">
    <property type="entry name" value="6-blade_b-propeller_TolB-like"/>
</dbReference>
<feature type="chain" id="PRO_5030161086" evidence="3">
    <location>
        <begin position="19"/>
        <end position="330"/>
    </location>
</feature>
<feature type="signal peptide" evidence="3">
    <location>
        <begin position="1"/>
        <end position="18"/>
    </location>
</feature>
<reference evidence="4" key="1">
    <citation type="submission" date="2021-01" db="EMBL/GenBank/DDBJ databases">
        <authorList>
            <person name="Corre E."/>
            <person name="Pelletier E."/>
            <person name="Niang G."/>
            <person name="Scheremetjew M."/>
            <person name="Finn R."/>
            <person name="Kale V."/>
            <person name="Holt S."/>
            <person name="Cochrane G."/>
            <person name="Meng A."/>
            <person name="Brown T."/>
            <person name="Cohen L."/>
        </authorList>
    </citation>
    <scope>NUCLEOTIDE SEQUENCE</scope>
    <source>
        <strain evidence="4">UIO037</strain>
    </source>
</reference>
<name>A0A6V4RSR4_9EUKA</name>
<evidence type="ECO:0000256" key="3">
    <source>
        <dbReference type="SAM" id="SignalP"/>
    </source>
</evidence>
<dbReference type="EMBL" id="HBKO01015750">
    <property type="protein sequence ID" value="CAE2213401.1"/>
    <property type="molecule type" value="Transcribed_RNA"/>
</dbReference>
<dbReference type="SUPFAM" id="SSF101898">
    <property type="entry name" value="NHL repeat"/>
    <property type="match status" value="1"/>
</dbReference>
<proteinExistence type="predicted"/>
<dbReference type="PANTHER" id="PTHR10680">
    <property type="entry name" value="PEPTIDYL-GLYCINE ALPHA-AMIDATING MONOOXYGENASE"/>
    <property type="match status" value="1"/>
</dbReference>
<dbReference type="AlphaFoldDB" id="A0A6V4RSR4"/>
<evidence type="ECO:0000256" key="2">
    <source>
        <dbReference type="ARBA" id="ARBA00023180"/>
    </source>
</evidence>
<evidence type="ECO:0000256" key="1">
    <source>
        <dbReference type="ARBA" id="ARBA00022729"/>
    </source>
</evidence>
<gene>
    <name evidence="4" type="ORF">CPOL0286_LOCUS7197</name>
</gene>